<dbReference type="SUPFAM" id="SSF46689">
    <property type="entry name" value="Homeodomain-like"/>
    <property type="match status" value="2"/>
</dbReference>
<dbReference type="Gene3D" id="3.20.80.10">
    <property type="entry name" value="Regulatory factor, effector binding domain"/>
    <property type="match status" value="1"/>
</dbReference>
<reference evidence="5 6" key="1">
    <citation type="submission" date="2015-10" db="EMBL/GenBank/DDBJ databases">
        <title>Comparative genomics and high-throughput reverse genetic screens identify a new phytobacterial MAMP and an Arabidopsis receptor required for immune elicitation.</title>
        <authorList>
            <person name="Mott G.A."/>
            <person name="Thakur S."/>
            <person name="Wang P.W."/>
            <person name="Desveaux D."/>
            <person name="Guttman D.S."/>
        </authorList>
    </citation>
    <scope>NUCLEOTIDE SEQUENCE [LARGE SCALE GENOMIC DNA]</scope>
    <source>
        <strain evidence="5 6">BR1</strain>
    </source>
</reference>
<dbReference type="InterPro" id="IPR020449">
    <property type="entry name" value="Tscrpt_reg_AraC-type_HTH"/>
</dbReference>
<dbReference type="EMBL" id="LGLO01000076">
    <property type="protein sequence ID" value="KPC42034.1"/>
    <property type="molecule type" value="Genomic_DNA"/>
</dbReference>
<dbReference type="InterPro" id="IPR018062">
    <property type="entry name" value="HTH_AraC-typ_CS"/>
</dbReference>
<dbReference type="Pfam" id="PF06445">
    <property type="entry name" value="GyrI-like"/>
    <property type="match status" value="1"/>
</dbReference>
<dbReference type="Gene3D" id="1.10.10.60">
    <property type="entry name" value="Homeodomain-like"/>
    <property type="match status" value="2"/>
</dbReference>
<dbReference type="PANTHER" id="PTHR47504">
    <property type="entry name" value="RIGHT ORIGIN-BINDING PROTEIN"/>
    <property type="match status" value="1"/>
</dbReference>
<proteinExistence type="predicted"/>
<evidence type="ECO:0000313" key="5">
    <source>
        <dbReference type="EMBL" id="KPC42034.1"/>
    </source>
</evidence>
<dbReference type="InterPro" id="IPR011256">
    <property type="entry name" value="Reg_factor_effector_dom_sf"/>
</dbReference>
<dbReference type="InterPro" id="IPR050959">
    <property type="entry name" value="MarA-like"/>
</dbReference>
<dbReference type="InterPro" id="IPR018060">
    <property type="entry name" value="HTH_AraC"/>
</dbReference>
<evidence type="ECO:0000256" key="2">
    <source>
        <dbReference type="ARBA" id="ARBA00023125"/>
    </source>
</evidence>
<dbReference type="InterPro" id="IPR009057">
    <property type="entry name" value="Homeodomain-like_sf"/>
</dbReference>
<evidence type="ECO:0000313" key="6">
    <source>
        <dbReference type="Proteomes" id="UP000037836"/>
    </source>
</evidence>
<dbReference type="RefSeq" id="WP_004665425.1">
    <property type="nucleotide sequence ID" value="NZ_LGLL01000048.1"/>
</dbReference>
<dbReference type="SMART" id="SM00871">
    <property type="entry name" value="AraC_E_bind"/>
    <property type="match status" value="1"/>
</dbReference>
<feature type="domain" description="HTH araC/xylS-type" evidence="4">
    <location>
        <begin position="5"/>
        <end position="103"/>
    </location>
</feature>
<evidence type="ECO:0000256" key="3">
    <source>
        <dbReference type="ARBA" id="ARBA00023163"/>
    </source>
</evidence>
<keyword evidence="1" id="KW-0805">Transcription regulation</keyword>
<dbReference type="SUPFAM" id="SSF55136">
    <property type="entry name" value="Probable bacterial effector-binding domain"/>
    <property type="match status" value="1"/>
</dbReference>
<comment type="caution">
    <text evidence="5">The sequence shown here is derived from an EMBL/GenBank/DDBJ whole genome shotgun (WGS) entry which is preliminary data.</text>
</comment>
<dbReference type="PANTHER" id="PTHR47504:SF5">
    <property type="entry name" value="RIGHT ORIGIN-BINDING PROTEIN"/>
    <property type="match status" value="1"/>
</dbReference>
<gene>
    <name evidence="5" type="ORF">AC496_1597</name>
</gene>
<evidence type="ECO:0000259" key="4">
    <source>
        <dbReference type="PROSITE" id="PS01124"/>
    </source>
</evidence>
<protein>
    <submittedName>
        <fullName evidence="5">AraC family transcriptional regulator</fullName>
    </submittedName>
</protein>
<name>A0ABR5L9Q5_PSESG</name>
<accession>A0ABR5L9Q5</accession>
<organism evidence="5 6">
    <name type="scientific">Pseudomonas savastanoi pv. glycinea</name>
    <name type="common">Pseudomonas syringae pv. glycinea</name>
    <dbReference type="NCBI Taxonomy" id="318"/>
    <lineage>
        <taxon>Bacteria</taxon>
        <taxon>Pseudomonadati</taxon>
        <taxon>Pseudomonadota</taxon>
        <taxon>Gammaproteobacteria</taxon>
        <taxon>Pseudomonadales</taxon>
        <taxon>Pseudomonadaceae</taxon>
        <taxon>Pseudomonas</taxon>
    </lineage>
</organism>
<dbReference type="SMART" id="SM00342">
    <property type="entry name" value="HTH_ARAC"/>
    <property type="match status" value="1"/>
</dbReference>
<keyword evidence="6" id="KW-1185">Reference proteome</keyword>
<dbReference type="Proteomes" id="UP000037836">
    <property type="component" value="Unassembled WGS sequence"/>
</dbReference>
<dbReference type="InterPro" id="IPR010499">
    <property type="entry name" value="AraC_E-bd"/>
</dbReference>
<dbReference type="PROSITE" id="PS01124">
    <property type="entry name" value="HTH_ARAC_FAMILY_2"/>
    <property type="match status" value="1"/>
</dbReference>
<keyword evidence="3" id="KW-0804">Transcription</keyword>
<sequence>MSNVERALWFIERKLGSHLDLGEVSRHCKISPFALSRLFVVSTGWPVLKYVRARRLSLAALALSQGAPNILQVALDAGYSSHETFTRAFSEQFGTTPKQARETGHDLPLLEPFRMKEMKTVTLSEPRFETKPSFIIAGLGERFTFEKNEGIVGLWQALIPYLGKVQGQADGRSYGLCCNPRDDGSFEYIAGVEVSAIHGLSPAFRSFRVPEQHYAVFRHLGHVSTIHQTFFTIFNTWLPESDYALADAPEFEEYSSDFDPSQDKGYVEVWIPVVPAT</sequence>
<dbReference type="PROSITE" id="PS00041">
    <property type="entry name" value="HTH_ARAC_FAMILY_1"/>
    <property type="match status" value="1"/>
</dbReference>
<dbReference type="Pfam" id="PF12833">
    <property type="entry name" value="HTH_18"/>
    <property type="match status" value="1"/>
</dbReference>
<evidence type="ECO:0000256" key="1">
    <source>
        <dbReference type="ARBA" id="ARBA00023015"/>
    </source>
</evidence>
<keyword evidence="2" id="KW-0238">DNA-binding</keyword>
<dbReference type="PRINTS" id="PR00032">
    <property type="entry name" value="HTHARAC"/>
</dbReference>
<dbReference type="InterPro" id="IPR029442">
    <property type="entry name" value="GyrI-like"/>
</dbReference>